<organism evidence="1 2">
    <name type="scientific">Candidatus Propionivibrio dominans</name>
    <dbReference type="NCBI Taxonomy" id="2954373"/>
    <lineage>
        <taxon>Bacteria</taxon>
        <taxon>Pseudomonadati</taxon>
        <taxon>Pseudomonadota</taxon>
        <taxon>Betaproteobacteria</taxon>
        <taxon>Rhodocyclales</taxon>
        <taxon>Rhodocyclaceae</taxon>
        <taxon>Propionivibrio</taxon>
    </lineage>
</organism>
<sequence>MRKREPTLSEIADIAKLSANEETVLVGGMAVSVLAAYFHTPSDIPLYTKDADFVGGLFAIEQAEINLRQYKVRKYVASLDEASATPNFGKLAVDIAPDIEAVEIDFLYRIDGMSTDEIEQKAITIELGGKLVRVIHPILSLEHKINNLALYPAKRNASGIGQAEVMVRVVNTYLDSILDLDDPRSTLQAVERIARFVARESACFAFHAFGVDVLESIPGSLEAIPGFGSKRLPQIREHIAERRQKFTNMWERMSKIRDPGKIRFRL</sequence>
<evidence type="ECO:0000313" key="1">
    <source>
        <dbReference type="EMBL" id="MBK7423071.1"/>
    </source>
</evidence>
<gene>
    <name evidence="1" type="ORF">IPJ48_08235</name>
</gene>
<reference evidence="1" key="1">
    <citation type="submission" date="2020-10" db="EMBL/GenBank/DDBJ databases">
        <title>Connecting structure to function with the recovery of over 1000 high-quality activated sludge metagenome-assembled genomes encoding full-length rRNA genes using long-read sequencing.</title>
        <authorList>
            <person name="Singleton C.M."/>
            <person name="Petriglieri F."/>
            <person name="Kristensen J.M."/>
            <person name="Kirkegaard R.H."/>
            <person name="Michaelsen T.Y."/>
            <person name="Andersen M.H."/>
            <person name="Karst S.M."/>
            <person name="Dueholm M.S."/>
            <person name="Nielsen P.H."/>
            <person name="Albertsen M."/>
        </authorList>
    </citation>
    <scope>NUCLEOTIDE SEQUENCE</scope>
    <source>
        <strain evidence="1">EsbW_18-Q3-R4-48_MAXAC.044</strain>
    </source>
</reference>
<proteinExistence type="predicted"/>
<dbReference type="Proteomes" id="UP000886602">
    <property type="component" value="Unassembled WGS sequence"/>
</dbReference>
<name>A0A9D7FJJ9_9RHOO</name>
<dbReference type="EMBL" id="JADJNC010000011">
    <property type="protein sequence ID" value="MBK7423071.1"/>
    <property type="molecule type" value="Genomic_DNA"/>
</dbReference>
<protein>
    <submittedName>
        <fullName evidence="1">Uncharacterized protein</fullName>
    </submittedName>
</protein>
<evidence type="ECO:0000313" key="2">
    <source>
        <dbReference type="Proteomes" id="UP000886602"/>
    </source>
</evidence>
<accession>A0A9D7FJJ9</accession>
<comment type="caution">
    <text evidence="1">The sequence shown here is derived from an EMBL/GenBank/DDBJ whole genome shotgun (WGS) entry which is preliminary data.</text>
</comment>
<dbReference type="AlphaFoldDB" id="A0A9D7FJJ9"/>